<proteinExistence type="predicted"/>
<sequence>MGGGGKLLGAHIIQILVIFGWVSVTMGPFFYILHRFKFLRISAEDEMAALGLFEYLEYINSHRNQTKKVIIQTLSTRGVKHDGVKYRYSSVAKTEEKYSNLMSEHTQQTPWIPKAGRTACGWFSCATNNSRSVQWKDNGRCMQQQTDLTGVPAPCSGRITGDAARSYRCQSAF</sequence>
<keyword evidence="4 5" id="KW-0472">Membrane</keyword>
<evidence type="ECO:0000256" key="5">
    <source>
        <dbReference type="SAM" id="Phobius"/>
    </source>
</evidence>
<dbReference type="InterPro" id="IPR029020">
    <property type="entry name" value="Ammonium/urea_transptr"/>
</dbReference>
<comment type="subcellular location">
    <subcellularLocation>
        <location evidence="1">Membrane</location>
        <topology evidence="1">Multi-pass membrane protein</topology>
    </subcellularLocation>
</comment>
<keyword evidence="8" id="KW-1185">Reference proteome</keyword>
<organism evidence="7 8">
    <name type="scientific">Anisodus tanguticus</name>
    <dbReference type="NCBI Taxonomy" id="243964"/>
    <lineage>
        <taxon>Eukaryota</taxon>
        <taxon>Viridiplantae</taxon>
        <taxon>Streptophyta</taxon>
        <taxon>Embryophyta</taxon>
        <taxon>Tracheophyta</taxon>
        <taxon>Spermatophyta</taxon>
        <taxon>Magnoliopsida</taxon>
        <taxon>eudicotyledons</taxon>
        <taxon>Gunneridae</taxon>
        <taxon>Pentapetalae</taxon>
        <taxon>asterids</taxon>
        <taxon>lamiids</taxon>
        <taxon>Solanales</taxon>
        <taxon>Solanaceae</taxon>
        <taxon>Solanoideae</taxon>
        <taxon>Hyoscyameae</taxon>
        <taxon>Anisodus</taxon>
    </lineage>
</organism>
<evidence type="ECO:0000313" key="7">
    <source>
        <dbReference type="EMBL" id="KAK4341624.1"/>
    </source>
</evidence>
<dbReference type="Pfam" id="PF00909">
    <property type="entry name" value="Ammonium_transp"/>
    <property type="match status" value="1"/>
</dbReference>
<dbReference type="AlphaFoldDB" id="A0AAE1QX17"/>
<gene>
    <name evidence="7" type="ORF">RND71_040125</name>
</gene>
<evidence type="ECO:0000256" key="2">
    <source>
        <dbReference type="ARBA" id="ARBA00022692"/>
    </source>
</evidence>
<feature type="domain" description="Ammonium transporter AmtB-like" evidence="6">
    <location>
        <begin position="2"/>
        <end position="55"/>
    </location>
</feature>
<name>A0AAE1QX17_9SOLA</name>
<dbReference type="GO" id="GO:0008519">
    <property type="term" value="F:ammonium channel activity"/>
    <property type="evidence" value="ECO:0007669"/>
    <property type="project" value="InterPro"/>
</dbReference>
<accession>A0AAE1QX17</accession>
<dbReference type="Proteomes" id="UP001291623">
    <property type="component" value="Unassembled WGS sequence"/>
</dbReference>
<evidence type="ECO:0000259" key="6">
    <source>
        <dbReference type="Pfam" id="PF00909"/>
    </source>
</evidence>
<dbReference type="EMBL" id="JAVYJV010000022">
    <property type="protein sequence ID" value="KAK4341624.1"/>
    <property type="molecule type" value="Genomic_DNA"/>
</dbReference>
<dbReference type="InterPro" id="IPR024041">
    <property type="entry name" value="NH4_transpt_AmtB-like_dom"/>
</dbReference>
<evidence type="ECO:0000256" key="3">
    <source>
        <dbReference type="ARBA" id="ARBA00022989"/>
    </source>
</evidence>
<dbReference type="Gene3D" id="1.10.3430.10">
    <property type="entry name" value="Ammonium transporter AmtB like domains"/>
    <property type="match status" value="1"/>
</dbReference>
<feature type="transmembrane region" description="Helical" evidence="5">
    <location>
        <begin position="12"/>
        <end position="33"/>
    </location>
</feature>
<evidence type="ECO:0000256" key="1">
    <source>
        <dbReference type="ARBA" id="ARBA00004141"/>
    </source>
</evidence>
<reference evidence="7" key="1">
    <citation type="submission" date="2023-12" db="EMBL/GenBank/DDBJ databases">
        <title>Genome assembly of Anisodus tanguticus.</title>
        <authorList>
            <person name="Wang Y.-J."/>
        </authorList>
    </citation>
    <scope>NUCLEOTIDE SEQUENCE</scope>
    <source>
        <strain evidence="7">KB-2021</strain>
        <tissue evidence="7">Leaf</tissue>
    </source>
</reference>
<keyword evidence="3 5" id="KW-1133">Transmembrane helix</keyword>
<evidence type="ECO:0000256" key="4">
    <source>
        <dbReference type="ARBA" id="ARBA00023136"/>
    </source>
</evidence>
<protein>
    <recommendedName>
        <fullName evidence="6">Ammonium transporter AmtB-like domain-containing protein</fullName>
    </recommendedName>
</protein>
<evidence type="ECO:0000313" key="8">
    <source>
        <dbReference type="Proteomes" id="UP001291623"/>
    </source>
</evidence>
<comment type="caution">
    <text evidence="7">The sequence shown here is derived from an EMBL/GenBank/DDBJ whole genome shotgun (WGS) entry which is preliminary data.</text>
</comment>
<keyword evidence="2 5" id="KW-0812">Transmembrane</keyword>
<dbReference type="GO" id="GO:0016020">
    <property type="term" value="C:membrane"/>
    <property type="evidence" value="ECO:0007669"/>
    <property type="project" value="UniProtKB-SubCell"/>
</dbReference>